<dbReference type="GO" id="GO:0000156">
    <property type="term" value="F:phosphorelay response regulator activity"/>
    <property type="evidence" value="ECO:0007669"/>
    <property type="project" value="InterPro"/>
</dbReference>
<keyword evidence="4" id="KW-0145">Chemotaxis</keyword>
<keyword evidence="7" id="KW-1185">Reference proteome</keyword>
<feature type="active site" evidence="4">
    <location>
        <position position="18"/>
    </location>
</feature>
<proteinExistence type="predicted"/>
<comment type="caution">
    <text evidence="6">The sequence shown here is derived from an EMBL/GenBank/DDBJ whole genome shotgun (WGS) entry which is preliminary data.</text>
</comment>
<sequence length="190" mass="19999">MSEHEANTRSPVVAIGASAGGLEQISTLLGLLPDNTGAAFVVMQHLSAARKSQLPELLSRTTTLPVIVIEHDMALEPDRVHVMPENCALGIKNGRLQLLPKKEETTPTVIDSFMRALAEERTEKAIGIILSGSGNDGALGLKAIKLHGGLSMVQDPDTAEHPSTPRAAIAGATPDYVRNQGACRAAVQPS</sequence>
<dbReference type="GO" id="GO:0032259">
    <property type="term" value="P:methylation"/>
    <property type="evidence" value="ECO:0007669"/>
    <property type="project" value="UniProtKB-KW"/>
</dbReference>
<evidence type="ECO:0000313" key="6">
    <source>
        <dbReference type="EMBL" id="ERJ17615.1"/>
    </source>
</evidence>
<dbReference type="PROSITE" id="PS50122">
    <property type="entry name" value="CHEB"/>
    <property type="match status" value="1"/>
</dbReference>
<dbReference type="GO" id="GO:0008984">
    <property type="term" value="F:protein-glutamate methylesterase activity"/>
    <property type="evidence" value="ECO:0007669"/>
    <property type="project" value="UniProtKB-EC"/>
</dbReference>
<comment type="catalytic activity">
    <reaction evidence="3">
        <text>[protein]-L-glutamate 5-O-methyl ester + H2O = L-glutamyl-[protein] + methanol + H(+)</text>
        <dbReference type="Rhea" id="RHEA:23236"/>
        <dbReference type="Rhea" id="RHEA-COMP:10208"/>
        <dbReference type="Rhea" id="RHEA-COMP:10311"/>
        <dbReference type="ChEBI" id="CHEBI:15377"/>
        <dbReference type="ChEBI" id="CHEBI:15378"/>
        <dbReference type="ChEBI" id="CHEBI:17790"/>
        <dbReference type="ChEBI" id="CHEBI:29973"/>
        <dbReference type="ChEBI" id="CHEBI:82795"/>
        <dbReference type="EC" id="3.1.1.61"/>
    </reaction>
</comment>
<evidence type="ECO:0000256" key="1">
    <source>
        <dbReference type="ARBA" id="ARBA00022801"/>
    </source>
</evidence>
<dbReference type="InterPro" id="IPR035909">
    <property type="entry name" value="CheB_C"/>
</dbReference>
<dbReference type="InterPro" id="IPR000673">
    <property type="entry name" value="Sig_transdc_resp-reg_Me-estase"/>
</dbReference>
<keyword evidence="1 4" id="KW-0378">Hydrolase</keyword>
<dbReference type="PANTHER" id="PTHR42872:SF6">
    <property type="entry name" value="PROTEIN-GLUTAMATE METHYLESTERASE_PROTEIN-GLUTAMINE GLUTAMINASE"/>
    <property type="match status" value="1"/>
</dbReference>
<dbReference type="EMBL" id="AFNV02000033">
    <property type="protein sequence ID" value="ERJ17615.1"/>
    <property type="molecule type" value="Genomic_DNA"/>
</dbReference>
<feature type="active site" evidence="4">
    <location>
        <position position="136"/>
    </location>
</feature>
<reference evidence="6 7" key="1">
    <citation type="journal article" date="2011" name="J. Bacteriol.">
        <title>Genome sequence of Salinisphaera shabanensis, a gammaproteobacterium from the harsh, variable environment of the brine-seawater interface of the Shaban Deep in the Red Sea.</title>
        <authorList>
            <person name="Antunes A."/>
            <person name="Alam I."/>
            <person name="Bajic V.B."/>
            <person name="Stingl U."/>
        </authorList>
    </citation>
    <scope>NUCLEOTIDE SEQUENCE [LARGE SCALE GENOMIC DNA]</scope>
    <source>
        <strain evidence="6 7">E1L3A</strain>
    </source>
</reference>
<accession>U2EHS4</accession>
<dbReference type="GO" id="GO:0005737">
    <property type="term" value="C:cytoplasm"/>
    <property type="evidence" value="ECO:0007669"/>
    <property type="project" value="InterPro"/>
</dbReference>
<gene>
    <name evidence="6" type="ORF">SSPSH_003595</name>
</gene>
<dbReference type="CDD" id="cd16434">
    <property type="entry name" value="CheB-CheR_fusion"/>
    <property type="match status" value="1"/>
</dbReference>
<dbReference type="STRING" id="1033802.SSPSH_003595"/>
<keyword evidence="6" id="KW-0808">Transferase</keyword>
<evidence type="ECO:0000256" key="3">
    <source>
        <dbReference type="ARBA" id="ARBA00048267"/>
    </source>
</evidence>
<dbReference type="AlphaFoldDB" id="U2EHS4"/>
<dbReference type="eggNOG" id="COG2201">
    <property type="taxonomic scope" value="Bacteria"/>
</dbReference>
<dbReference type="GO" id="GO:0006935">
    <property type="term" value="P:chemotaxis"/>
    <property type="evidence" value="ECO:0007669"/>
    <property type="project" value="UniProtKB-UniRule"/>
</dbReference>
<name>U2EHS4_9GAMM</name>
<keyword evidence="6" id="KW-0489">Methyltransferase</keyword>
<dbReference type="PANTHER" id="PTHR42872">
    <property type="entry name" value="PROTEIN-GLUTAMATE METHYLESTERASE/PROTEIN-GLUTAMINE GLUTAMINASE"/>
    <property type="match status" value="1"/>
</dbReference>
<evidence type="ECO:0000256" key="2">
    <source>
        <dbReference type="ARBA" id="ARBA00039140"/>
    </source>
</evidence>
<dbReference type="SUPFAM" id="SSF52738">
    <property type="entry name" value="Methylesterase CheB, C-terminal domain"/>
    <property type="match status" value="1"/>
</dbReference>
<dbReference type="OrthoDB" id="9793421at2"/>
<dbReference type="GO" id="GO:0008168">
    <property type="term" value="F:methyltransferase activity"/>
    <property type="evidence" value="ECO:0007669"/>
    <property type="project" value="UniProtKB-KW"/>
</dbReference>
<dbReference type="Gene3D" id="3.40.50.180">
    <property type="entry name" value="Methylesterase CheB, C-terminal domain"/>
    <property type="match status" value="1"/>
</dbReference>
<organism evidence="6 7">
    <name type="scientific">Salinisphaera shabanensis E1L3A</name>
    <dbReference type="NCBI Taxonomy" id="1033802"/>
    <lineage>
        <taxon>Bacteria</taxon>
        <taxon>Pseudomonadati</taxon>
        <taxon>Pseudomonadota</taxon>
        <taxon>Gammaproteobacteria</taxon>
        <taxon>Salinisphaerales</taxon>
        <taxon>Salinisphaeraceae</taxon>
        <taxon>Salinisphaera</taxon>
    </lineage>
</organism>
<dbReference type="RefSeq" id="WP_006915261.1">
    <property type="nucleotide sequence ID" value="NZ_AFNV02000033.1"/>
</dbReference>
<evidence type="ECO:0000259" key="5">
    <source>
        <dbReference type="PROSITE" id="PS50122"/>
    </source>
</evidence>
<dbReference type="Pfam" id="PF01339">
    <property type="entry name" value="CheB_methylest"/>
    <property type="match status" value="1"/>
</dbReference>
<protein>
    <recommendedName>
        <fullName evidence="2">protein-glutamate methylesterase</fullName>
        <ecNumber evidence="2">3.1.1.61</ecNumber>
    </recommendedName>
</protein>
<evidence type="ECO:0000313" key="7">
    <source>
        <dbReference type="Proteomes" id="UP000006242"/>
    </source>
</evidence>
<evidence type="ECO:0000256" key="4">
    <source>
        <dbReference type="PROSITE-ProRule" id="PRU00050"/>
    </source>
</evidence>
<feature type="domain" description="CheB-type methylesterase" evidence="5">
    <location>
        <begin position="6"/>
        <end position="169"/>
    </location>
</feature>
<feature type="active site" evidence="4">
    <location>
        <position position="45"/>
    </location>
</feature>
<reference evidence="6 7" key="2">
    <citation type="journal article" date="2013" name="PLoS ONE">
        <title>INDIGO - INtegrated Data Warehouse of MIcrobial GenOmes with Examples from the Red Sea Extremophiles.</title>
        <authorList>
            <person name="Alam I."/>
            <person name="Antunes A."/>
            <person name="Kamau A.A."/>
            <person name="Ba Alawi W."/>
            <person name="Kalkatawi M."/>
            <person name="Stingl U."/>
            <person name="Bajic V.B."/>
        </authorList>
    </citation>
    <scope>NUCLEOTIDE SEQUENCE [LARGE SCALE GENOMIC DNA]</scope>
    <source>
        <strain evidence="6 7">E1L3A</strain>
    </source>
</reference>
<dbReference type="EC" id="3.1.1.61" evidence="2"/>
<dbReference type="Proteomes" id="UP000006242">
    <property type="component" value="Unassembled WGS sequence"/>
</dbReference>